<dbReference type="Pfam" id="PF02646">
    <property type="entry name" value="RmuC"/>
    <property type="match status" value="1"/>
</dbReference>
<name>D8PAL4_9BACT</name>
<keyword evidence="6" id="KW-1133">Transmembrane helix</keyword>
<comment type="function">
    <text evidence="1">Involved in DNA recombination.</text>
</comment>
<dbReference type="InterPro" id="IPR003798">
    <property type="entry name" value="DNA_recombination_RmuC"/>
</dbReference>
<dbReference type="EMBL" id="FP929003">
    <property type="protein sequence ID" value="CBK40273.1"/>
    <property type="molecule type" value="Genomic_DNA"/>
</dbReference>
<dbReference type="eggNOG" id="COG1322">
    <property type="taxonomic scope" value="Bacteria"/>
</dbReference>
<gene>
    <name evidence="7" type="ORF">NIDE0498</name>
</gene>
<dbReference type="PANTHER" id="PTHR30563">
    <property type="entry name" value="DNA RECOMBINATION PROTEIN RMUC"/>
    <property type="match status" value="1"/>
</dbReference>
<dbReference type="AlphaFoldDB" id="D8PAL4"/>
<accession>D8PAL4</accession>
<evidence type="ECO:0000256" key="1">
    <source>
        <dbReference type="ARBA" id="ARBA00003416"/>
    </source>
</evidence>
<keyword evidence="6" id="KW-0472">Membrane</keyword>
<dbReference type="STRING" id="330214.NIDE0498"/>
<dbReference type="GO" id="GO:0006310">
    <property type="term" value="P:DNA recombination"/>
    <property type="evidence" value="ECO:0007669"/>
    <property type="project" value="UniProtKB-KW"/>
</dbReference>
<dbReference type="Proteomes" id="UP000001660">
    <property type="component" value="Chromosome"/>
</dbReference>
<evidence type="ECO:0000256" key="6">
    <source>
        <dbReference type="SAM" id="Phobius"/>
    </source>
</evidence>
<keyword evidence="8" id="KW-1185">Reference proteome</keyword>
<sequence>MIDLSSPTFLVGTAVGLAVGVLVTGWWVTVRVQSRYHARLLESGERAQRADALAASLQQRVDDQQSEMGQLRDSLAASQQGRTKAETRMEEVARSLEDQKSLLAQARQELHDSFEALSGQALKQNNEAFLDLARTSFATLQAEAKGELSQRQQAIGELVKPLEESLQRYQEQLQQAEQVRQREYGGLDQQLRFMAESHQRLQQETGNLVKALRAPSVRGRWGEMTLRRVAELAGMVAHCDFVEQDTIGSLEGLIRPDMVVYLPGGRQIVVDAKTVLAAYLDAYEAEDDQKRQAHLLRHAGQVRARMDALSLKAYWTQFGQTPEFVVLFLPGEQFLGAALEQDPTLIEDGFAQGVVLATPTTLMALLRAVAYGWKQEQLNEHAEQAGRLGKELYERMGVLADHLNEIGQALGKSVGAYNKAVGSLESRVLPAARKFKDLGISSDKDIALLEASGVEPRTGVACAAESRGTLE</sequence>
<keyword evidence="4" id="KW-0233">DNA recombination</keyword>
<protein>
    <submittedName>
        <fullName evidence="7">Putative DNA recombination protein RmuC</fullName>
    </submittedName>
</protein>
<feature type="coiled-coil region" evidence="5">
    <location>
        <begin position="47"/>
        <end position="109"/>
    </location>
</feature>
<organism evidence="7 8">
    <name type="scientific">Nitrospira defluvii</name>
    <dbReference type="NCBI Taxonomy" id="330214"/>
    <lineage>
        <taxon>Bacteria</taxon>
        <taxon>Pseudomonadati</taxon>
        <taxon>Nitrospirota</taxon>
        <taxon>Nitrospiria</taxon>
        <taxon>Nitrospirales</taxon>
        <taxon>Nitrospiraceae</taxon>
        <taxon>Nitrospira</taxon>
    </lineage>
</organism>
<evidence type="ECO:0000256" key="4">
    <source>
        <dbReference type="ARBA" id="ARBA00023172"/>
    </source>
</evidence>
<proteinExistence type="inferred from homology"/>
<evidence type="ECO:0000256" key="2">
    <source>
        <dbReference type="ARBA" id="ARBA00009840"/>
    </source>
</evidence>
<dbReference type="KEGG" id="nde:NIDE0498"/>
<reference evidence="7 8" key="1">
    <citation type="journal article" date="2010" name="Proc. Natl. Acad. Sci. U.S.A.">
        <title>A Nitrospira metagenome illuminates the physiology and evolution of globally important nitrite-oxidizing bacteria.</title>
        <authorList>
            <person name="Lucker S."/>
            <person name="Wagner M."/>
            <person name="Maixner F."/>
            <person name="Pelletier E."/>
            <person name="Koch H."/>
            <person name="Vacherie B."/>
            <person name="Rattei T."/>
            <person name="Sinninghe Damste J."/>
            <person name="Spieck E."/>
            <person name="Le Paslier D."/>
            <person name="Daims H."/>
        </authorList>
    </citation>
    <scope>NUCLEOTIDE SEQUENCE [LARGE SCALE GENOMIC DNA]</scope>
</reference>
<evidence type="ECO:0000256" key="3">
    <source>
        <dbReference type="ARBA" id="ARBA00023054"/>
    </source>
</evidence>
<dbReference type="PANTHER" id="PTHR30563:SF0">
    <property type="entry name" value="DNA RECOMBINATION PROTEIN RMUC"/>
    <property type="match status" value="1"/>
</dbReference>
<evidence type="ECO:0000256" key="5">
    <source>
        <dbReference type="SAM" id="Coils"/>
    </source>
</evidence>
<feature type="transmembrane region" description="Helical" evidence="6">
    <location>
        <begin position="6"/>
        <end position="29"/>
    </location>
</feature>
<evidence type="ECO:0000313" key="7">
    <source>
        <dbReference type="EMBL" id="CBK40273.1"/>
    </source>
</evidence>
<dbReference type="HOGENOM" id="CLU_024057_1_0_0"/>
<keyword evidence="6" id="KW-0812">Transmembrane</keyword>
<comment type="similarity">
    <text evidence="2">Belongs to the RmuC family.</text>
</comment>
<keyword evidence="3 5" id="KW-0175">Coiled coil</keyword>
<evidence type="ECO:0000313" key="8">
    <source>
        <dbReference type="Proteomes" id="UP000001660"/>
    </source>
</evidence>
<dbReference type="OrthoDB" id="9765111at2"/>